<dbReference type="Gene3D" id="2.60.420.10">
    <property type="entry name" value="Maltose phosphorylase, domain 3"/>
    <property type="match status" value="1"/>
</dbReference>
<dbReference type="EMBL" id="JACHVB010000019">
    <property type="protein sequence ID" value="MBC2593895.1"/>
    <property type="molecule type" value="Genomic_DNA"/>
</dbReference>
<dbReference type="Gene3D" id="2.60.120.260">
    <property type="entry name" value="Galactose-binding domain-like"/>
    <property type="match status" value="1"/>
</dbReference>
<dbReference type="Proteomes" id="UP000546464">
    <property type="component" value="Unassembled WGS sequence"/>
</dbReference>
<accession>A0A842HBS6</accession>
<dbReference type="Gene3D" id="1.50.10.10">
    <property type="match status" value="1"/>
</dbReference>
<evidence type="ECO:0000259" key="2">
    <source>
        <dbReference type="Pfam" id="PF17389"/>
    </source>
</evidence>
<dbReference type="InterPro" id="IPR008928">
    <property type="entry name" value="6-hairpin_glycosidase_sf"/>
</dbReference>
<dbReference type="InterPro" id="IPR008902">
    <property type="entry name" value="Rhamnosid_concanavalin"/>
</dbReference>
<dbReference type="PANTHER" id="PTHR34987">
    <property type="entry name" value="C, PUTATIVE (AFU_ORTHOLOGUE AFUA_3G02880)-RELATED"/>
    <property type="match status" value="1"/>
</dbReference>
<dbReference type="Pfam" id="PF17389">
    <property type="entry name" value="Bac_rhamnosid6H"/>
    <property type="match status" value="1"/>
</dbReference>
<keyword evidence="3" id="KW-0378">Hydrolase</keyword>
<dbReference type="AlphaFoldDB" id="A0A842HBS6"/>
<feature type="domain" description="Alpha-L-rhamnosidase six-hairpin glycosidase" evidence="2">
    <location>
        <begin position="331"/>
        <end position="665"/>
    </location>
</feature>
<dbReference type="GO" id="GO:0016787">
    <property type="term" value="F:hydrolase activity"/>
    <property type="evidence" value="ECO:0007669"/>
    <property type="project" value="UniProtKB-KW"/>
</dbReference>
<dbReference type="GO" id="GO:0005975">
    <property type="term" value="P:carbohydrate metabolic process"/>
    <property type="evidence" value="ECO:0007669"/>
    <property type="project" value="InterPro"/>
</dbReference>
<dbReference type="RefSeq" id="WP_185674885.1">
    <property type="nucleotide sequence ID" value="NZ_JACHVB010000019.1"/>
</dbReference>
<feature type="domain" description="Alpha-L-rhamnosidase concanavalin-like" evidence="1">
    <location>
        <begin position="229"/>
        <end position="309"/>
    </location>
</feature>
<gene>
    <name evidence="3" type="ORF">H5P28_06435</name>
</gene>
<dbReference type="InterPro" id="IPR012341">
    <property type="entry name" value="6hp_glycosidase-like_sf"/>
</dbReference>
<evidence type="ECO:0000313" key="4">
    <source>
        <dbReference type="Proteomes" id="UP000546464"/>
    </source>
</evidence>
<reference evidence="3 4" key="1">
    <citation type="submission" date="2020-07" db="EMBL/GenBank/DDBJ databases">
        <authorList>
            <person name="Feng X."/>
        </authorList>
    </citation>
    <scope>NUCLEOTIDE SEQUENCE [LARGE SCALE GENOMIC DNA]</scope>
    <source>
        <strain evidence="3 4">JCM31066</strain>
    </source>
</reference>
<dbReference type="SUPFAM" id="SSF48208">
    <property type="entry name" value="Six-hairpin glycosidases"/>
    <property type="match status" value="1"/>
</dbReference>
<protein>
    <submittedName>
        <fullName evidence="3">Family 78 glycoside hydrolase catalytic domain</fullName>
    </submittedName>
</protein>
<proteinExistence type="predicted"/>
<sequence>MSDYLKVISEQEAADTHCLFRGRFELAAEGWLTIRSCGAAWYELTIDGGFLDEGPARFRKGHPEWTEARVWLRPGRHVLAAHVHDQRVTTRLLSEDVEGFLWVEATSGTRAVGIEWRTRVHPGYRKTGRRLGCVLGWAEWCDTRRMDPDWRLPEFDDTCWLEAPRARGFCPAPVSAQLGPMRYCRHDPVGVGEGELVTMSMHDHDPPMSFVCRELECNDLPPNGRWWRFDLGRVMLGRPELKLSAPAGTIVQVAYAESLNNGRVYPYLKSGGGTDSCMLDTWIARGGEQIFYPLQPKGGRFLELHALADPEQVELREFVFTERVYFDENIAGSFRCNDELLNRIWTTGVETLRSCSEDAITDNPARERGQWLGDAVGPGMDILSVTCADWRPLVRGLRQAAECARPDGLTPAVFPGTLEYLPSFSVQWVSAIPHYHELSGNIQLLRELYPAAVRNLEVFEPFRVVGGLRRNPEWWNFVDWGYAGSASVFMDTPSRDERMDPALSLFYLRALRALAEWAGRLEKSADADGYRRRAEQLEAEMRAGIFQKFDECWGYHAAALALAEGLLEGESRAACLRFIKAHIENCFPNDPTAPRLSDTRVEATRLITPFFMHFVLPVLAEHGEMDFVQQQIRQCWGWMLEQGVTTWYEVFDPRWSHCHQWSGCPTWILSRYGLGIHARFDLGEGVYRFGFEPGSLKWAQGHLPVQDGTACPQGGETLGVKWKRQGGYYEFEIECPHPFTLMTEEENHSFAAGAHGFSCVRQGLGWKIERHCPVETGTEVIS</sequence>
<keyword evidence="4" id="KW-1185">Reference proteome</keyword>
<name>A0A842HBS6_9BACT</name>
<dbReference type="InterPro" id="IPR035396">
    <property type="entry name" value="Bac_rhamnosid6H"/>
</dbReference>
<evidence type="ECO:0000313" key="3">
    <source>
        <dbReference type="EMBL" id="MBC2593895.1"/>
    </source>
</evidence>
<organism evidence="3 4">
    <name type="scientific">Ruficoccus amylovorans</name>
    <dbReference type="NCBI Taxonomy" id="1804625"/>
    <lineage>
        <taxon>Bacteria</taxon>
        <taxon>Pseudomonadati</taxon>
        <taxon>Verrucomicrobiota</taxon>
        <taxon>Opitutia</taxon>
        <taxon>Puniceicoccales</taxon>
        <taxon>Cerasicoccaceae</taxon>
        <taxon>Ruficoccus</taxon>
    </lineage>
</organism>
<dbReference type="PANTHER" id="PTHR34987:SF4">
    <property type="entry name" value="ALPHA-L-RHAMNOSIDASE C-TERMINAL DOMAIN-CONTAINING PROTEIN"/>
    <property type="match status" value="1"/>
</dbReference>
<dbReference type="Pfam" id="PF05592">
    <property type="entry name" value="Bac_rhamnosid"/>
    <property type="match status" value="1"/>
</dbReference>
<comment type="caution">
    <text evidence="3">The sequence shown here is derived from an EMBL/GenBank/DDBJ whole genome shotgun (WGS) entry which is preliminary data.</text>
</comment>
<evidence type="ECO:0000259" key="1">
    <source>
        <dbReference type="Pfam" id="PF05592"/>
    </source>
</evidence>